<keyword evidence="4" id="KW-1185">Reference proteome</keyword>
<gene>
    <name evidence="3" type="ORF">SAMN04487993_102728</name>
</gene>
<organism evidence="3 4">
    <name type="scientific">Salipiger marinus</name>
    <dbReference type="NCBI Taxonomy" id="555512"/>
    <lineage>
        <taxon>Bacteria</taxon>
        <taxon>Pseudomonadati</taxon>
        <taxon>Pseudomonadota</taxon>
        <taxon>Alphaproteobacteria</taxon>
        <taxon>Rhodobacterales</taxon>
        <taxon>Roseobacteraceae</taxon>
        <taxon>Salipiger</taxon>
    </lineage>
</organism>
<proteinExistence type="predicted"/>
<evidence type="ECO:0000313" key="3">
    <source>
        <dbReference type="EMBL" id="SDJ35039.1"/>
    </source>
</evidence>
<dbReference type="Pfam" id="PF13175">
    <property type="entry name" value="AAA_15"/>
    <property type="match status" value="2"/>
</dbReference>
<dbReference type="EMBL" id="FNEJ01000027">
    <property type="protein sequence ID" value="SDJ35039.1"/>
    <property type="molecule type" value="Genomic_DNA"/>
</dbReference>
<reference evidence="3 4" key="1">
    <citation type="submission" date="2016-10" db="EMBL/GenBank/DDBJ databases">
        <authorList>
            <person name="de Groot N.N."/>
        </authorList>
    </citation>
    <scope>NUCLEOTIDE SEQUENCE [LARGE SCALE GENOMIC DNA]</scope>
    <source>
        <strain evidence="3 4">DSM 26424</strain>
    </source>
</reference>
<dbReference type="PANTHER" id="PTHR43581">
    <property type="entry name" value="ATP/GTP PHOSPHATASE"/>
    <property type="match status" value="1"/>
</dbReference>
<dbReference type="RefSeq" id="WP_089851222.1">
    <property type="nucleotide sequence ID" value="NZ_FNEJ01000027.1"/>
</dbReference>
<keyword evidence="3" id="KW-0540">Nuclease</keyword>
<evidence type="ECO:0000259" key="1">
    <source>
        <dbReference type="Pfam" id="PF13175"/>
    </source>
</evidence>
<dbReference type="Proteomes" id="UP000199093">
    <property type="component" value="Unassembled WGS sequence"/>
</dbReference>
<evidence type="ECO:0000313" key="4">
    <source>
        <dbReference type="Proteomes" id="UP000199093"/>
    </source>
</evidence>
<evidence type="ECO:0000259" key="2">
    <source>
        <dbReference type="Pfam" id="PF20469"/>
    </source>
</evidence>
<dbReference type="GO" id="GO:0004519">
    <property type="term" value="F:endonuclease activity"/>
    <property type="evidence" value="ECO:0007669"/>
    <property type="project" value="UniProtKB-KW"/>
</dbReference>
<feature type="domain" description="Endonuclease GajA/Old nuclease/RecF-like AAA" evidence="1">
    <location>
        <begin position="1"/>
        <end position="49"/>
    </location>
</feature>
<sequence>MRIKFIEISNFRKLKSTHLDFDQKTTILVGANNSGKTSAMVALRIFLLSPNRLALRDVTIANWTKIDLLGEDWETDAEATVDFDALLPSVDVWLDVPLSEIQHVVHILPTLDWSGGLLGVRLKYHAKDLEKLKAEYLAQRSAARDASTAGPNGEAIKIAVWPRNLTDFLERRLRAHIELSAYPLDPAEVTPPGKNGLAIPQTLPASALAFDQPPFRKLIKIDEIAAQRDFADAVGNEGGEDKGEATSRRFKRRLSDQLRSYYDRHLDPSKTPSDKDYEALGAIQAAERSFDARLEAGFATAFEELEDLGYPGMNNPKLKLSTLLRATDGLKHGSSVQYQVADPSGDGTKTLKLPEDYSGLGYQNLIAMVFMLMGFRDEWMRVEKAGLLEGVDVSHEIQPLHLVLVEEPEAHLHAQVQQVFINKAYNLLRKHPDLGAEESYCTQLVVSTHSSHVAHEADFASLRYFRRRAAASKGETPTTTVANLSHIFGDGDDTKRFVKRYLKATHCDLFFADGVIFVEGQAERILVPHFIRHHFPELSRRYVTLLELGGSHVHSFRDLIDALGIATLIIGDLDATAAVKIIDKNGKEATRWKSARPEQGKEQRTANSVLKEWHPKKKLIDELVALAPEGHVSDEGEDYELYVAYQKPVKIKSLGPGDDIIIPRTFEDALILENLATIGNVEGSVTSVKVRSIVAQGLSGDDLEDELFELLKTAEKAAFALDCLMIENPTALEPPSYIAAGLKWFERAVSKDIAESELKTGKADGGH</sequence>
<dbReference type="InterPro" id="IPR051396">
    <property type="entry name" value="Bact_Antivir_Def_Nuclease"/>
</dbReference>
<protein>
    <submittedName>
        <fullName evidence="3">Predicted ATP-dependent endonuclease of the OLD family, contains P-loop ATPase and TOPRIM domains</fullName>
    </submittedName>
</protein>
<name>A0A1G8T0G4_9RHOB</name>
<dbReference type="AlphaFoldDB" id="A0A1G8T0G4"/>
<keyword evidence="3" id="KW-0378">Hydrolase</keyword>
<dbReference type="STRING" id="555512.SAMN04487993_102728"/>
<dbReference type="InterPro" id="IPR041685">
    <property type="entry name" value="AAA_GajA/Old/RecF-like"/>
</dbReference>
<dbReference type="CDD" id="cd01026">
    <property type="entry name" value="TOPRIM_OLD"/>
    <property type="match status" value="1"/>
</dbReference>
<dbReference type="SUPFAM" id="SSF52540">
    <property type="entry name" value="P-loop containing nucleoside triphosphate hydrolases"/>
    <property type="match status" value="1"/>
</dbReference>
<keyword evidence="3" id="KW-0255">Endonuclease</keyword>
<dbReference type="InterPro" id="IPR027417">
    <property type="entry name" value="P-loop_NTPase"/>
</dbReference>
<accession>A0A1G8T0G4</accession>
<dbReference type="OrthoDB" id="9816534at2"/>
<dbReference type="PANTHER" id="PTHR43581:SF2">
    <property type="entry name" value="EXCINUCLEASE ATPASE SUBUNIT"/>
    <property type="match status" value="1"/>
</dbReference>
<dbReference type="Gene3D" id="3.40.50.300">
    <property type="entry name" value="P-loop containing nucleotide triphosphate hydrolases"/>
    <property type="match status" value="2"/>
</dbReference>
<feature type="domain" description="OLD protein-like TOPRIM" evidence="2">
    <location>
        <begin position="510"/>
        <end position="574"/>
    </location>
</feature>
<feature type="domain" description="Endonuclease GajA/Old nuclease/RecF-like AAA" evidence="1">
    <location>
        <begin position="217"/>
        <end position="454"/>
    </location>
</feature>
<dbReference type="InterPro" id="IPR034139">
    <property type="entry name" value="TOPRIM_OLD"/>
</dbReference>
<dbReference type="Pfam" id="PF20469">
    <property type="entry name" value="OLD-like_TOPRIM"/>
    <property type="match status" value="1"/>
</dbReference>